<proteinExistence type="predicted"/>
<comment type="caution">
    <text evidence="1">The sequence shown here is derived from an EMBL/GenBank/DDBJ whole genome shotgun (WGS) entry which is preliminary data.</text>
</comment>
<protein>
    <submittedName>
        <fullName evidence="1">Uncharacterized protein</fullName>
    </submittedName>
</protein>
<evidence type="ECO:0000313" key="2">
    <source>
        <dbReference type="Proteomes" id="UP000837932"/>
    </source>
</evidence>
<name>A0ABM9ALN6_9BACT</name>
<reference evidence="1" key="1">
    <citation type="submission" date="2021-12" db="EMBL/GenBank/DDBJ databases">
        <authorList>
            <person name="Rodrigo-Torres L."/>
            <person name="Arahal R. D."/>
            <person name="Lucena T."/>
        </authorList>
    </citation>
    <scope>NUCLEOTIDE SEQUENCE</scope>
    <source>
        <strain evidence="1">CECT 8858</strain>
    </source>
</reference>
<evidence type="ECO:0000313" key="1">
    <source>
        <dbReference type="EMBL" id="CAH0994368.1"/>
    </source>
</evidence>
<sequence>MNQLRLIFALHLCVAQIPTASPMHGRLPKGTVIHGNIPYNKDTLKNYLLDIYLPANAKEKVLSGGIHLIAIIQSVGWMDNDKLANNGFAIAPIYCDFTQNTIFTAILQDYN</sequence>
<accession>A0ABM9ALN6</accession>
<dbReference type="EMBL" id="CAKLPY010000001">
    <property type="protein sequence ID" value="CAH0994368.1"/>
    <property type="molecule type" value="Genomic_DNA"/>
</dbReference>
<keyword evidence="2" id="KW-1185">Reference proteome</keyword>
<organism evidence="1 2">
    <name type="scientific">Emticicia aquatica</name>
    <dbReference type="NCBI Taxonomy" id="1681835"/>
    <lineage>
        <taxon>Bacteria</taxon>
        <taxon>Pseudomonadati</taxon>
        <taxon>Bacteroidota</taxon>
        <taxon>Cytophagia</taxon>
        <taxon>Cytophagales</taxon>
        <taxon>Leadbetterellaceae</taxon>
        <taxon>Emticicia</taxon>
    </lineage>
</organism>
<dbReference type="Proteomes" id="UP000837932">
    <property type="component" value="Unassembled WGS sequence"/>
</dbReference>
<dbReference type="RefSeq" id="WP_238804116.1">
    <property type="nucleotide sequence ID" value="NZ_CAKLPY010000001.1"/>
</dbReference>
<gene>
    <name evidence="1" type="ORF">EMA8858_00477</name>
</gene>